<dbReference type="GO" id="GO:0046872">
    <property type="term" value="F:metal ion binding"/>
    <property type="evidence" value="ECO:0007669"/>
    <property type="project" value="UniProtKB-KW"/>
</dbReference>
<dbReference type="InterPro" id="IPR023299">
    <property type="entry name" value="ATPase_P-typ_cyto_dom_N"/>
</dbReference>
<dbReference type="InterPro" id="IPR036412">
    <property type="entry name" value="HAD-like_sf"/>
</dbReference>
<dbReference type="STRING" id="22663.A0A2I0ILC4"/>
<evidence type="ECO:0000259" key="4">
    <source>
        <dbReference type="Pfam" id="PF00689"/>
    </source>
</evidence>
<proteinExistence type="predicted"/>
<dbReference type="Gene3D" id="3.40.1110.10">
    <property type="entry name" value="Calcium-transporting ATPase, cytoplasmic domain N"/>
    <property type="match status" value="1"/>
</dbReference>
<reference evidence="5 6" key="1">
    <citation type="submission" date="2017-11" db="EMBL/GenBank/DDBJ databases">
        <title>De-novo sequencing of pomegranate (Punica granatum L.) genome.</title>
        <authorList>
            <person name="Akparov Z."/>
            <person name="Amiraslanov A."/>
            <person name="Hajiyeva S."/>
            <person name="Abbasov M."/>
            <person name="Kaur K."/>
            <person name="Hamwieh A."/>
            <person name="Solovyev V."/>
            <person name="Salamov A."/>
            <person name="Braich B."/>
            <person name="Kosarev P."/>
            <person name="Mahmoud A."/>
            <person name="Hajiyev E."/>
            <person name="Babayeva S."/>
            <person name="Izzatullayeva V."/>
            <person name="Mammadov A."/>
            <person name="Mammadov A."/>
            <person name="Sharifova S."/>
            <person name="Ojaghi J."/>
            <person name="Eynullazada K."/>
            <person name="Bayramov B."/>
            <person name="Abdulazimova A."/>
            <person name="Shahmuradov I."/>
        </authorList>
    </citation>
    <scope>NUCLEOTIDE SEQUENCE [LARGE SCALE GENOMIC DNA]</scope>
    <source>
        <strain evidence="6">cv. AG2017</strain>
        <tissue evidence="5">Leaf</tissue>
    </source>
</reference>
<dbReference type="GO" id="GO:0005886">
    <property type="term" value="C:plasma membrane"/>
    <property type="evidence" value="ECO:0007669"/>
    <property type="project" value="TreeGrafter"/>
</dbReference>
<keyword evidence="3" id="KW-0812">Transmembrane</keyword>
<evidence type="ECO:0000256" key="2">
    <source>
        <dbReference type="ARBA" id="ARBA00022842"/>
    </source>
</evidence>
<dbReference type="Pfam" id="PF00689">
    <property type="entry name" value="Cation_ATPase_C"/>
    <property type="match status" value="1"/>
</dbReference>
<dbReference type="Gene3D" id="3.40.50.1000">
    <property type="entry name" value="HAD superfamily/HAD-like"/>
    <property type="match status" value="1"/>
</dbReference>
<feature type="transmembrane region" description="Helical" evidence="3">
    <location>
        <begin position="456"/>
        <end position="475"/>
    </location>
</feature>
<gene>
    <name evidence="5" type="ORF">CRG98_034750</name>
</gene>
<evidence type="ECO:0000313" key="5">
    <source>
        <dbReference type="EMBL" id="PKI44802.1"/>
    </source>
</evidence>
<protein>
    <recommendedName>
        <fullName evidence="4">Cation-transporting P-type ATPase C-terminal domain-containing protein</fullName>
    </recommendedName>
</protein>
<dbReference type="Proteomes" id="UP000233551">
    <property type="component" value="Unassembled WGS sequence"/>
</dbReference>
<feature type="domain" description="Cation-transporting P-type ATPase C-terminal" evidence="4">
    <location>
        <begin position="420"/>
        <end position="477"/>
    </location>
</feature>
<dbReference type="GO" id="GO:0000166">
    <property type="term" value="F:nucleotide binding"/>
    <property type="evidence" value="ECO:0007669"/>
    <property type="project" value="InterPro"/>
</dbReference>
<accession>A0A2I0ILC4</accession>
<dbReference type="InterPro" id="IPR023214">
    <property type="entry name" value="HAD_sf"/>
</dbReference>
<evidence type="ECO:0000313" key="6">
    <source>
        <dbReference type="Proteomes" id="UP000233551"/>
    </source>
</evidence>
<comment type="caution">
    <text evidence="5">The sequence shown here is derived from an EMBL/GenBank/DDBJ whole genome shotgun (WGS) entry which is preliminary data.</text>
</comment>
<keyword evidence="2" id="KW-0460">Magnesium</keyword>
<dbReference type="EMBL" id="PGOL01002823">
    <property type="protein sequence ID" value="PKI44802.1"/>
    <property type="molecule type" value="Genomic_DNA"/>
</dbReference>
<organism evidence="5 6">
    <name type="scientific">Punica granatum</name>
    <name type="common">Pomegranate</name>
    <dbReference type="NCBI Taxonomy" id="22663"/>
    <lineage>
        <taxon>Eukaryota</taxon>
        <taxon>Viridiplantae</taxon>
        <taxon>Streptophyta</taxon>
        <taxon>Embryophyta</taxon>
        <taxon>Tracheophyta</taxon>
        <taxon>Spermatophyta</taxon>
        <taxon>Magnoliopsida</taxon>
        <taxon>eudicotyledons</taxon>
        <taxon>Gunneridae</taxon>
        <taxon>Pentapetalae</taxon>
        <taxon>rosids</taxon>
        <taxon>malvids</taxon>
        <taxon>Myrtales</taxon>
        <taxon>Lythraceae</taxon>
        <taxon>Punica</taxon>
    </lineage>
</organism>
<keyword evidence="1" id="KW-0479">Metal-binding</keyword>
<dbReference type="Gene3D" id="1.20.1110.10">
    <property type="entry name" value="Calcium-transporting ATPase, transmembrane domain"/>
    <property type="match status" value="1"/>
</dbReference>
<keyword evidence="6" id="KW-1185">Reference proteome</keyword>
<evidence type="ECO:0000256" key="3">
    <source>
        <dbReference type="SAM" id="Phobius"/>
    </source>
</evidence>
<dbReference type="InterPro" id="IPR006068">
    <property type="entry name" value="ATPase_P-typ_cation-transptr_C"/>
</dbReference>
<sequence length="505" mass="56034">MSLRLRKPGEITAVDETTSCSSPVVRLAHRRRLRLACTAIYFTKVLESLTKKALGNNLGILRSLSYVAIDVPPGDDCSKDGKDEKVDPKSLSPMIRGKTLEALAKFGGMKVTEFWVGKEQVKNNDVAPTVLELFLAGIGLNTTGTVYRPEGTASVPEVSGSPTEKAILSWGVIELGLKMDELKRGCQIIQVEAFNSEKKKRSGILMRRGACIYVHWKGAAEMILAQCSQFYSQDGDKQMLDAQARGQIRATIEKMAANSLRCIAFAHREVTDPQPHESYLEDSELTLLGVVGLKDPCRPDVRSAVESCKNAGVNTKMITGDNVHTARAIAIECGILETPKDNSNIDEMIVEGVEFRNFSPEQRFGAVDKIRVMARSSPFDKLLMHGLNEGWHEGGSTIIASFLVVVVSAVSNYKQSRQFQKLSNLSSDIMVEVFNEFNARKLEEKNVFNGLHKNKLFIGIIGITLVLQVLMIEFLNKVDCEYKIAAKRKRKQRPWLEAGERPEAR</sequence>
<dbReference type="SUPFAM" id="SSF56784">
    <property type="entry name" value="HAD-like"/>
    <property type="match status" value="1"/>
</dbReference>
<evidence type="ECO:0000256" key="1">
    <source>
        <dbReference type="ARBA" id="ARBA00022723"/>
    </source>
</evidence>
<dbReference type="Pfam" id="PF13246">
    <property type="entry name" value="Cation_ATPase"/>
    <property type="match status" value="1"/>
</dbReference>
<dbReference type="AlphaFoldDB" id="A0A2I0ILC4"/>
<keyword evidence="3" id="KW-0472">Membrane</keyword>
<dbReference type="PANTHER" id="PTHR24093">
    <property type="entry name" value="CATION TRANSPORTING ATPASE"/>
    <property type="match status" value="1"/>
</dbReference>
<dbReference type="GO" id="GO:0005388">
    <property type="term" value="F:P-type calcium transporter activity"/>
    <property type="evidence" value="ECO:0007669"/>
    <property type="project" value="TreeGrafter"/>
</dbReference>
<name>A0A2I0ILC4_PUNGR</name>
<keyword evidence="3" id="KW-1133">Transmembrane helix</keyword>
<dbReference type="PANTHER" id="PTHR24093:SF509">
    <property type="entry name" value="CALCIUM-TRANSPORTING ATPASE"/>
    <property type="match status" value="1"/>
</dbReference>
<dbReference type="SUPFAM" id="SSF81660">
    <property type="entry name" value="Metal cation-transporting ATPase, ATP-binding domain N"/>
    <property type="match status" value="1"/>
</dbReference>